<reference evidence="6 7" key="1">
    <citation type="submission" date="2020-08" db="EMBL/GenBank/DDBJ databases">
        <title>Genomic Encyclopedia of Type Strains, Phase IV (KMG-IV): sequencing the most valuable type-strain genomes for metagenomic binning, comparative biology and taxonomic classification.</title>
        <authorList>
            <person name="Goeker M."/>
        </authorList>
    </citation>
    <scope>NUCLEOTIDE SEQUENCE [LARGE SCALE GENOMIC DNA]</scope>
    <source>
        <strain evidence="6 7">DSM 26189</strain>
    </source>
</reference>
<evidence type="ECO:0000259" key="5">
    <source>
        <dbReference type="Pfam" id="PF13443"/>
    </source>
</evidence>
<dbReference type="PANTHER" id="PTHR40661:SF3">
    <property type="entry name" value="FELS-1 PROPHAGE TRANSCRIPTIONAL REGULATOR"/>
    <property type="match status" value="1"/>
</dbReference>
<dbReference type="InterPro" id="IPR039418">
    <property type="entry name" value="LexA-like"/>
</dbReference>
<dbReference type="InterPro" id="IPR036286">
    <property type="entry name" value="LexA/Signal_pep-like_sf"/>
</dbReference>
<sequence length="216" mass="23751">MAKAEFPIRNAQKAIRRLMEEKGDKPKPLAQKLGLGETAIRDMLAEGAKGISTRSLNVICAHYGVAIGDILDGTATTERREEREDVRHIPLLGDVPAGPWREALTKSRRSIPTPISDTPKSAYALKVKGDSMDKLANDGDTIVIDPEDLDLFDKRLFVVRNGDGEVTFKQYREGPARLVPCSKNPEHQVIPITSSDFTIVGRVVLIVTRPDQAALD</sequence>
<dbReference type="EMBL" id="JACIDT010000022">
    <property type="protein sequence ID" value="MBB3928292.1"/>
    <property type="molecule type" value="Genomic_DNA"/>
</dbReference>
<dbReference type="Pfam" id="PF00717">
    <property type="entry name" value="Peptidase_S24"/>
    <property type="match status" value="1"/>
</dbReference>
<dbReference type="SUPFAM" id="SSF47413">
    <property type="entry name" value="lambda repressor-like DNA-binding domains"/>
    <property type="match status" value="1"/>
</dbReference>
<accession>A0A7W6BNB2</accession>
<dbReference type="CDD" id="cd06529">
    <property type="entry name" value="S24_LexA-like"/>
    <property type="match status" value="1"/>
</dbReference>
<evidence type="ECO:0000256" key="2">
    <source>
        <dbReference type="ARBA" id="ARBA00023125"/>
    </source>
</evidence>
<proteinExistence type="predicted"/>
<comment type="caution">
    <text evidence="6">The sequence shown here is derived from an EMBL/GenBank/DDBJ whole genome shotgun (WGS) entry which is preliminary data.</text>
</comment>
<evidence type="ECO:0000256" key="1">
    <source>
        <dbReference type="ARBA" id="ARBA00023015"/>
    </source>
</evidence>
<dbReference type="PANTHER" id="PTHR40661">
    <property type="match status" value="1"/>
</dbReference>
<keyword evidence="3" id="KW-0804">Transcription</keyword>
<dbReference type="InterPro" id="IPR015927">
    <property type="entry name" value="Peptidase_S24_S26A/B/C"/>
</dbReference>
<evidence type="ECO:0000256" key="3">
    <source>
        <dbReference type="ARBA" id="ARBA00023163"/>
    </source>
</evidence>
<dbReference type="InterPro" id="IPR010982">
    <property type="entry name" value="Lambda_DNA-bd_dom_sf"/>
</dbReference>
<dbReference type="Pfam" id="PF13443">
    <property type="entry name" value="HTH_26"/>
    <property type="match status" value="1"/>
</dbReference>
<organism evidence="6 7">
    <name type="scientific">Sphingobium jiangsuense</name>
    <dbReference type="NCBI Taxonomy" id="870476"/>
    <lineage>
        <taxon>Bacteria</taxon>
        <taxon>Pseudomonadati</taxon>
        <taxon>Pseudomonadota</taxon>
        <taxon>Alphaproteobacteria</taxon>
        <taxon>Sphingomonadales</taxon>
        <taxon>Sphingomonadaceae</taxon>
        <taxon>Sphingobium</taxon>
    </lineage>
</organism>
<dbReference type="Proteomes" id="UP000571950">
    <property type="component" value="Unassembled WGS sequence"/>
</dbReference>
<dbReference type="SUPFAM" id="SSF51306">
    <property type="entry name" value="LexA/Signal peptidase"/>
    <property type="match status" value="1"/>
</dbReference>
<evidence type="ECO:0000259" key="4">
    <source>
        <dbReference type="Pfam" id="PF00717"/>
    </source>
</evidence>
<protein>
    <submittedName>
        <fullName evidence="6">SOS-response transcriptional repressor LexA</fullName>
    </submittedName>
</protein>
<dbReference type="GO" id="GO:0003677">
    <property type="term" value="F:DNA binding"/>
    <property type="evidence" value="ECO:0007669"/>
    <property type="project" value="UniProtKB-KW"/>
</dbReference>
<dbReference type="Gene3D" id="2.10.109.10">
    <property type="entry name" value="Umud Fragment, subunit A"/>
    <property type="match status" value="1"/>
</dbReference>
<evidence type="ECO:0000313" key="7">
    <source>
        <dbReference type="Proteomes" id="UP000571950"/>
    </source>
</evidence>
<dbReference type="InterPro" id="IPR001387">
    <property type="entry name" value="Cro/C1-type_HTH"/>
</dbReference>
<keyword evidence="2" id="KW-0238">DNA-binding</keyword>
<gene>
    <name evidence="6" type="ORF">GGR43_004036</name>
</gene>
<name>A0A7W6BNB2_9SPHN</name>
<keyword evidence="1" id="KW-0805">Transcription regulation</keyword>
<dbReference type="AlphaFoldDB" id="A0A7W6BNB2"/>
<keyword evidence="7" id="KW-1185">Reference proteome</keyword>
<evidence type="ECO:0000313" key="6">
    <source>
        <dbReference type="EMBL" id="MBB3928292.1"/>
    </source>
</evidence>
<feature type="domain" description="Peptidase S24/S26A/S26B/S26C" evidence="4">
    <location>
        <begin position="90"/>
        <end position="204"/>
    </location>
</feature>
<feature type="domain" description="HTH cro/C1-type" evidence="5">
    <location>
        <begin position="15"/>
        <end position="72"/>
    </location>
</feature>